<dbReference type="PANTHER" id="PTHR31318:SF2">
    <property type="entry name" value="PECTIN LYASE-LIKE FAMILY PROTEIN-RELATED"/>
    <property type="match status" value="1"/>
</dbReference>
<feature type="chain" id="PRO_5046223718" description="Right handed beta helix domain-containing protein" evidence="2">
    <location>
        <begin position="18"/>
        <end position="1392"/>
    </location>
</feature>
<evidence type="ECO:0000259" key="3">
    <source>
        <dbReference type="Pfam" id="PF13229"/>
    </source>
</evidence>
<dbReference type="InterPro" id="IPR006626">
    <property type="entry name" value="PbH1"/>
</dbReference>
<sequence length="1392" mass="153462">MIKVLLLIGFIKLSAQAEKLDHELQDPIKREIRDTVSLINQNFENDIKDQIVPNGNSNEISGCVFKNIVTTESGMNNFIKVEGPLSFYNNVIESDELLSKQPGLMWYNINSKLSIVNCSFIKHNTQSSTDAHILTIDGDNNPSVIFESCKFIDCSNSATKTLIKLGNTECTINFTDCLITFNEPSKSCKIITGVNPNVIFDRCNIHNPGQNAIHLNMNSATLKGQFKFTNNVVKTVKKNFVEITQSSASIEMNGNTFDDVTLNNEYFIHIIHTQTKINLNSNTFSHFTTEGSNELKAGGISTFFENPAQGTYAAFSLTYDSCSFIDIKNERQTGSSSYGGAIQFGFGNYLASLSVTISNCVFKENEARKHGGALAIQTQGAVLINNCTFENNKISSSSSLLLDDKAEGKGGAIYLNPSFTQDGSEKKMIQAKIENCKFSLNVASGGYAIYIDGKEDLTTNFSITNNKFFNNHDGKGGQCTHAAIDSEVLILNKEQIENENDFSVVENGFGSKLIIFVDHSGNLLPDPTSTPRATQPPTPEPVEGTVTNFIDKVFEGTNFSVQIRPGSTNKNDIQNVKQVSGCLFKNIRKLSNSMNNFIQVLGDSLFFNNIIENDEIQSDEPGVIWLNSNIKFTIQNCKFIRASSRYSSGDANIITVDYDNNPTVIFESCEFIDCAYKPNEALVLFKNDGPTVSFIDCIITFSQTGCQLVRSMNPQVVFDRCQITGCVSNAINLTKVPTSKTGTFQFTNNIVKKQTNNLINIVNLLKSPEISNNLFEDVTLDNEYLIRIENNLYNLELSYNTFSRITTSSNSETFCGGFSCFMPSSATKSATSTVKLTYDNCNFYDIKNLHSKKPYYQGGAVQCGFTADLVDLDLTITNCVFKGNRAFKHGGAVAIQVQGAVTIRNCTFEENKANYRDNNAKLLLYEDNTDKKEEGRGGAIYVNPTFVIDNDDKFLQKLIIDNCTFKRNVAYDGYAIYIEGLDEGSTSYQITNNNFFNNYNGQDSVSIGGVFVSEVTKISEEQILTKNVFSNIDNGIGSIPFYHANHSGIRLPDKTPAPLPTIHATPIEENWIQADQEEKRCVKVKDPFAESDRDIVVNVVASVFEGMNEINGSAIHLINCGLSCSNDCEFINCGNEGSVGGAIYIYNANEILNKVDMTGLTFNSCHADYGGAVFIYSSSYLNTVTITRCKFTQNRVNQKGPSDDYTGGSAIFLSVRNGVIIGCRFTQNNGPGGSVKIISDFKESSSLLLNDHSIHVKNCIFNENKESIFYLASKEGSAVEVTNCLFTGKLNKNDHHINGMIIDKTAPKIVIKSCKFNDDDFSKVVPKNGQFASIDAKTLEFGSNDSFSWKSVALIVVPSLAAVVALLMIVLKRTGARSISNEEDGISQDETI</sequence>
<name>A0ABR2I725_9EUKA</name>
<keyword evidence="5" id="KW-1185">Reference proteome</keyword>
<dbReference type="InterPro" id="IPR012334">
    <property type="entry name" value="Pectin_lyas_fold"/>
</dbReference>
<dbReference type="Pfam" id="PF13229">
    <property type="entry name" value="Beta_helix"/>
    <property type="match status" value="1"/>
</dbReference>
<dbReference type="EMBL" id="JAPFFF010000019">
    <property type="protein sequence ID" value="KAK8857838.1"/>
    <property type="molecule type" value="Genomic_DNA"/>
</dbReference>
<dbReference type="InterPro" id="IPR011050">
    <property type="entry name" value="Pectin_lyase_fold/virulence"/>
</dbReference>
<reference evidence="4 5" key="1">
    <citation type="submission" date="2024-04" db="EMBL/GenBank/DDBJ databases">
        <title>Tritrichomonas musculus Genome.</title>
        <authorList>
            <person name="Alves-Ferreira E."/>
            <person name="Grigg M."/>
            <person name="Lorenzi H."/>
            <person name="Galac M."/>
        </authorList>
    </citation>
    <scope>NUCLEOTIDE SEQUENCE [LARGE SCALE GENOMIC DNA]</scope>
    <source>
        <strain evidence="4 5">EAF2021</strain>
    </source>
</reference>
<keyword evidence="1" id="KW-1133">Transmembrane helix</keyword>
<dbReference type="SUPFAM" id="SSF51126">
    <property type="entry name" value="Pectin lyase-like"/>
    <property type="match status" value="4"/>
</dbReference>
<dbReference type="PANTHER" id="PTHR31318">
    <property type="entry name" value="EXPRESSED PROTEIN-RELATED"/>
    <property type="match status" value="1"/>
</dbReference>
<comment type="caution">
    <text evidence="4">The sequence shown here is derived from an EMBL/GenBank/DDBJ whole genome shotgun (WGS) entry which is preliminary data.</text>
</comment>
<evidence type="ECO:0000256" key="2">
    <source>
        <dbReference type="SAM" id="SignalP"/>
    </source>
</evidence>
<feature type="signal peptide" evidence="2">
    <location>
        <begin position="1"/>
        <end position="17"/>
    </location>
</feature>
<keyword evidence="1" id="KW-0812">Transmembrane</keyword>
<organism evidence="4 5">
    <name type="scientific">Tritrichomonas musculus</name>
    <dbReference type="NCBI Taxonomy" id="1915356"/>
    <lineage>
        <taxon>Eukaryota</taxon>
        <taxon>Metamonada</taxon>
        <taxon>Parabasalia</taxon>
        <taxon>Tritrichomonadida</taxon>
        <taxon>Tritrichomonadidae</taxon>
        <taxon>Tritrichomonas</taxon>
    </lineage>
</organism>
<keyword evidence="2" id="KW-0732">Signal</keyword>
<dbReference type="Gene3D" id="2.160.20.10">
    <property type="entry name" value="Single-stranded right-handed beta-helix, Pectin lyase-like"/>
    <property type="match status" value="2"/>
</dbReference>
<feature type="transmembrane region" description="Helical" evidence="1">
    <location>
        <begin position="1347"/>
        <end position="1371"/>
    </location>
</feature>
<evidence type="ECO:0000313" key="4">
    <source>
        <dbReference type="EMBL" id="KAK8857838.1"/>
    </source>
</evidence>
<proteinExistence type="predicted"/>
<protein>
    <recommendedName>
        <fullName evidence="3">Right handed beta helix domain-containing protein</fullName>
    </recommendedName>
</protein>
<evidence type="ECO:0000313" key="5">
    <source>
        <dbReference type="Proteomes" id="UP001470230"/>
    </source>
</evidence>
<dbReference type="Proteomes" id="UP001470230">
    <property type="component" value="Unassembled WGS sequence"/>
</dbReference>
<accession>A0ABR2I725</accession>
<gene>
    <name evidence="4" type="ORF">M9Y10_012932</name>
</gene>
<keyword evidence="1" id="KW-0472">Membrane</keyword>
<dbReference type="InterPro" id="IPR039448">
    <property type="entry name" value="Beta_helix"/>
</dbReference>
<evidence type="ECO:0000256" key="1">
    <source>
        <dbReference type="SAM" id="Phobius"/>
    </source>
</evidence>
<feature type="domain" description="Right handed beta helix" evidence="3">
    <location>
        <begin position="1124"/>
        <end position="1312"/>
    </location>
</feature>
<dbReference type="SMART" id="SM00710">
    <property type="entry name" value="PbH1"/>
    <property type="match status" value="12"/>
</dbReference>